<proteinExistence type="predicted"/>
<sequence length="409" mass="46977">MFGTWNPSYSAGGSANPACTGFYYNLCLATPPSTQEFTRFLDLPPELQSEIWRFVLQRHERMIHLFLCNRIYADIILRRQGVCRPNSSEGQQYDVVVHGYQTLSVLFRACRHSRDVALSFYRVHLPCWLIKGGNTRSTILQPGVLYFNPEVDFLYIRPEYYAGFDSKLVVRFLHDLKTIHDPNHIGLLNLAIDRHGLTGPLGVHSGLCSVDPDSIQESLRSSLTGILKHLRQVFFVFGPYDARFDPGSYLDEPSLETYVNRGIPVAPMALNFRRLHPDPRPIAQHLTRIYLDSDPSFMPNIWRGLLSLYLGEGTHVSTEYRLLVSSIPDEYEIYDCFDGERWLGMEKCTWDTRNYRVEDFSQTVFGFWLFPIDAFGPAQDSIYFGSVPNFVGHPTTWPDLAWVELPGRM</sequence>
<dbReference type="EMBL" id="JAWHQM010000020">
    <property type="protein sequence ID" value="KAK5631700.1"/>
    <property type="molecule type" value="Genomic_DNA"/>
</dbReference>
<gene>
    <name evidence="2" type="ORF">RRF57_007414</name>
</gene>
<keyword evidence="3" id="KW-1185">Reference proteome</keyword>
<dbReference type="InterPro" id="IPR045518">
    <property type="entry name" value="2EXR"/>
</dbReference>
<dbReference type="PANTHER" id="PTHR35910:SF6">
    <property type="entry name" value="2EXR DOMAIN-CONTAINING PROTEIN"/>
    <property type="match status" value="1"/>
</dbReference>
<accession>A0AAN7YZS7</accession>
<name>A0AAN7YZS7_9PEZI</name>
<feature type="domain" description="2EXR" evidence="1">
    <location>
        <begin position="37"/>
        <end position="154"/>
    </location>
</feature>
<dbReference type="AlphaFoldDB" id="A0AAN7YZS7"/>
<evidence type="ECO:0000259" key="1">
    <source>
        <dbReference type="Pfam" id="PF20150"/>
    </source>
</evidence>
<evidence type="ECO:0000313" key="2">
    <source>
        <dbReference type="EMBL" id="KAK5631700.1"/>
    </source>
</evidence>
<comment type="caution">
    <text evidence="2">The sequence shown here is derived from an EMBL/GenBank/DDBJ whole genome shotgun (WGS) entry which is preliminary data.</text>
</comment>
<reference evidence="2 3" key="1">
    <citation type="submission" date="2023-10" db="EMBL/GenBank/DDBJ databases">
        <title>Draft genome sequence of Xylaria bambusicola isolate GMP-LS, the root and basal stem rot pathogen of sugarcane in Indonesia.</title>
        <authorList>
            <person name="Selvaraj P."/>
            <person name="Muralishankar V."/>
            <person name="Muruganantham S."/>
            <person name="Sp S."/>
            <person name="Haryani S."/>
            <person name="Lau K.J.X."/>
            <person name="Naqvi N.I."/>
        </authorList>
    </citation>
    <scope>NUCLEOTIDE SEQUENCE [LARGE SCALE GENOMIC DNA]</scope>
    <source>
        <strain evidence="2">GMP-LS</strain>
    </source>
</reference>
<protein>
    <recommendedName>
        <fullName evidence="1">2EXR domain-containing protein</fullName>
    </recommendedName>
</protein>
<evidence type="ECO:0000313" key="3">
    <source>
        <dbReference type="Proteomes" id="UP001305414"/>
    </source>
</evidence>
<organism evidence="2 3">
    <name type="scientific">Xylaria bambusicola</name>
    <dbReference type="NCBI Taxonomy" id="326684"/>
    <lineage>
        <taxon>Eukaryota</taxon>
        <taxon>Fungi</taxon>
        <taxon>Dikarya</taxon>
        <taxon>Ascomycota</taxon>
        <taxon>Pezizomycotina</taxon>
        <taxon>Sordariomycetes</taxon>
        <taxon>Xylariomycetidae</taxon>
        <taxon>Xylariales</taxon>
        <taxon>Xylariaceae</taxon>
        <taxon>Xylaria</taxon>
    </lineage>
</organism>
<dbReference type="Proteomes" id="UP001305414">
    <property type="component" value="Unassembled WGS sequence"/>
</dbReference>
<dbReference type="PANTHER" id="PTHR35910">
    <property type="entry name" value="2EXR DOMAIN-CONTAINING PROTEIN"/>
    <property type="match status" value="1"/>
</dbReference>
<dbReference type="Pfam" id="PF20150">
    <property type="entry name" value="2EXR"/>
    <property type="match status" value="1"/>
</dbReference>